<keyword evidence="2" id="KW-0285">Flavoprotein</keyword>
<dbReference type="Pfam" id="PF03486">
    <property type="entry name" value="HI0933_like"/>
    <property type="match status" value="1"/>
</dbReference>
<evidence type="ECO:0000256" key="3">
    <source>
        <dbReference type="ARBA" id="ARBA00022827"/>
    </source>
</evidence>
<evidence type="ECO:0000259" key="5">
    <source>
        <dbReference type="Pfam" id="PF03486"/>
    </source>
</evidence>
<feature type="domain" description="RsdA/BaiN/AoA(So)-like insert" evidence="6">
    <location>
        <begin position="194"/>
        <end position="355"/>
    </location>
</feature>
<evidence type="ECO:0000259" key="6">
    <source>
        <dbReference type="Pfam" id="PF22780"/>
    </source>
</evidence>
<evidence type="ECO:0000313" key="7">
    <source>
        <dbReference type="EMBL" id="MDI9241678.1"/>
    </source>
</evidence>
<dbReference type="PANTHER" id="PTHR42887">
    <property type="entry name" value="OS12G0638800 PROTEIN"/>
    <property type="match status" value="1"/>
</dbReference>
<gene>
    <name evidence="7" type="ORF">QJ036_04185</name>
</gene>
<proteinExistence type="predicted"/>
<dbReference type="AlphaFoldDB" id="A0AAP4F0D5"/>
<dbReference type="Gene3D" id="2.40.30.10">
    <property type="entry name" value="Translation factors"/>
    <property type="match status" value="1"/>
</dbReference>
<keyword evidence="8" id="KW-1185">Reference proteome</keyword>
<dbReference type="EMBL" id="JASGBQ010000004">
    <property type="protein sequence ID" value="MDI9241678.1"/>
    <property type="molecule type" value="Genomic_DNA"/>
</dbReference>
<dbReference type="Gene3D" id="1.10.8.260">
    <property type="entry name" value="HI0933 insert domain-like"/>
    <property type="match status" value="1"/>
</dbReference>
<dbReference type="Pfam" id="PF22780">
    <property type="entry name" value="HI0933_like_1st"/>
    <property type="match status" value="1"/>
</dbReference>
<keyword evidence="4" id="KW-0732">Signal</keyword>
<protein>
    <submittedName>
        <fullName evidence="7">NAD(P)/FAD-dependent oxidoreductase</fullName>
    </submittedName>
</protein>
<accession>A0AAP4F0D5</accession>
<comment type="cofactor">
    <cofactor evidence="1">
        <name>FAD</name>
        <dbReference type="ChEBI" id="CHEBI:57692"/>
    </cofactor>
</comment>
<dbReference type="InterPro" id="IPR036188">
    <property type="entry name" value="FAD/NAD-bd_sf"/>
</dbReference>
<comment type="caution">
    <text evidence="7">The sequence shown here is derived from an EMBL/GenBank/DDBJ whole genome shotgun (WGS) entry which is preliminary data.</text>
</comment>
<dbReference type="RefSeq" id="WP_283230189.1">
    <property type="nucleotide sequence ID" value="NZ_JASGBQ010000004.1"/>
</dbReference>
<evidence type="ECO:0000256" key="4">
    <source>
        <dbReference type="SAM" id="SignalP"/>
    </source>
</evidence>
<sequence>MRRIVIVGGGAAGMMAALAASGPDTKVTLLEKNEKLGKKLFITGKGRCNVTNDCEVEELLSHVVTNRKFLYSAFYGFSSRDMKAFLEKRGLRLKTERGNRVFPVSDHSSDVISCLSRGLSEAGVEVKLHTEAIRLVTVGEPAGIRGVYTGDGSFYEADAVIVATGGLSYPSTGSTGDGYRFAREAGHRVTELSPALVPFEAEEDWVRDLMGLSLRNVAVTVFDGKKKLYSEFGEMLFTHFGVSGPAILSASSIAAKKIKKGPLMLSVDLKPALSKEQLDSRILRDFDEGKNRQFQNSIGGLYPSKLIPVIIKRSGIPPEKRVNEISREERERLVSLTKNFTVTLTGLRDYKEAIITQGGVQVKEINPATMESRLVNGLYFAGEVLDLDAVTGGYNLQIAWSTGYAAGTDAGRKKETEYEH</sequence>
<dbReference type="InterPro" id="IPR023166">
    <property type="entry name" value="BaiN-like_dom_sf"/>
</dbReference>
<dbReference type="InterPro" id="IPR057661">
    <property type="entry name" value="RsdA/BaiN/AoA(So)_Rossmann"/>
</dbReference>
<dbReference type="SUPFAM" id="SSF160996">
    <property type="entry name" value="HI0933 insert domain-like"/>
    <property type="match status" value="1"/>
</dbReference>
<dbReference type="NCBIfam" id="TIGR00275">
    <property type="entry name" value="aminoacetone oxidase family FAD-binding enzyme"/>
    <property type="match status" value="1"/>
</dbReference>
<dbReference type="InterPro" id="IPR055178">
    <property type="entry name" value="RsdA/BaiN/AoA(So)-like_dom"/>
</dbReference>
<dbReference type="SUPFAM" id="SSF51905">
    <property type="entry name" value="FAD/NAD(P)-binding domain"/>
    <property type="match status" value="1"/>
</dbReference>
<dbReference type="InterPro" id="IPR004792">
    <property type="entry name" value="BaiN-like"/>
</dbReference>
<dbReference type="Proteomes" id="UP001300383">
    <property type="component" value="Unassembled WGS sequence"/>
</dbReference>
<evidence type="ECO:0000256" key="1">
    <source>
        <dbReference type="ARBA" id="ARBA00001974"/>
    </source>
</evidence>
<reference evidence="7 8" key="1">
    <citation type="submission" date="2023-05" db="EMBL/GenBank/DDBJ databases">
        <title>[ruminococcus] sp. nov., isolated from a pig farm feces dump.</title>
        <authorList>
            <person name="Chang Y.-H."/>
        </authorList>
    </citation>
    <scope>NUCLEOTIDE SEQUENCE [LARGE SCALE GENOMIC DNA]</scope>
    <source>
        <strain evidence="7 8">YH-rum2234</strain>
    </source>
</reference>
<evidence type="ECO:0000256" key="2">
    <source>
        <dbReference type="ARBA" id="ARBA00022630"/>
    </source>
</evidence>
<name>A0AAP4F0D5_9FIRM</name>
<dbReference type="PANTHER" id="PTHR42887:SF2">
    <property type="entry name" value="OS12G0638800 PROTEIN"/>
    <property type="match status" value="1"/>
</dbReference>
<feature type="signal peptide" evidence="4">
    <location>
        <begin position="1"/>
        <end position="19"/>
    </location>
</feature>
<evidence type="ECO:0000313" key="8">
    <source>
        <dbReference type="Proteomes" id="UP001300383"/>
    </source>
</evidence>
<feature type="domain" description="RsdA/BaiN/AoA(So)-like Rossmann fold-like" evidence="5">
    <location>
        <begin position="3"/>
        <end position="408"/>
    </location>
</feature>
<keyword evidence="3" id="KW-0274">FAD</keyword>
<organism evidence="7 8">
    <name type="scientific">Fusibacillus kribbianus</name>
    <dbReference type="NCBI Taxonomy" id="3044208"/>
    <lineage>
        <taxon>Bacteria</taxon>
        <taxon>Bacillati</taxon>
        <taxon>Bacillota</taxon>
        <taxon>Clostridia</taxon>
        <taxon>Lachnospirales</taxon>
        <taxon>Lachnospiraceae</taxon>
        <taxon>Fusibacillus</taxon>
    </lineage>
</organism>
<feature type="chain" id="PRO_5042965397" evidence="4">
    <location>
        <begin position="20"/>
        <end position="420"/>
    </location>
</feature>
<dbReference type="Gene3D" id="3.50.50.60">
    <property type="entry name" value="FAD/NAD(P)-binding domain"/>
    <property type="match status" value="1"/>
</dbReference>